<name>A0AAD5M6U3_PYTIN</name>
<dbReference type="AlphaFoldDB" id="A0AAD5M6U3"/>
<reference evidence="5" key="1">
    <citation type="submission" date="2021-12" db="EMBL/GenBank/DDBJ databases">
        <title>Prjna785345.</title>
        <authorList>
            <person name="Rujirawat T."/>
            <person name="Krajaejun T."/>
        </authorList>
    </citation>
    <scope>NUCLEOTIDE SEQUENCE</scope>
    <source>
        <strain evidence="5">Pi057C3</strain>
    </source>
</reference>
<gene>
    <name evidence="5" type="ORF">P43SY_005937</name>
</gene>
<proteinExistence type="predicted"/>
<feature type="region of interest" description="Disordered" evidence="3">
    <location>
        <begin position="47"/>
        <end position="86"/>
    </location>
</feature>
<keyword evidence="1 2" id="KW-0129">CBS domain</keyword>
<feature type="compositionally biased region" description="Low complexity" evidence="3">
    <location>
        <begin position="286"/>
        <end position="296"/>
    </location>
</feature>
<evidence type="ECO:0000256" key="3">
    <source>
        <dbReference type="SAM" id="MobiDB-lite"/>
    </source>
</evidence>
<protein>
    <recommendedName>
        <fullName evidence="4">CBS domain-containing protein</fullName>
    </recommendedName>
</protein>
<sequence>MRRSTGSTLWRVTRPLFSATSAASARSTGSRRFIGYSVARFEPVTRDSSTLPTASATPAAETSPIASTEIPPVATSTTAATETAPVDETENIVADLSDVGAETSKVLTIADVLSKREEELAAQGSAAPYFDEWESIPAKHTIQDAVDMMVESNMGSLIVTEENEGIVGIVTERDVLKKTSPRTIDADQLKAVRDIMSSQIMCIPPSTTVIDALATMTKENIRHLAVINGEISNAVKKGSVPEEAMRCVLSIKDIVKAYSKFEAQKKSAQQQQQQQQTEVAEKTPEAEPAAAPPASADSVNSEAPADTKPEPEATPVVTAATLLKKKHKKVKLILNTRVEDNITVADAVEAMARHDFGSVLVVDKEQRVLGIFTERDYLTKVLYPKEDPTRMKMVDVCTKKLSCLQIEDTLEDCWDHAAANSFRHYPVIGTMRKDREKELAGILSIKDIVREISKGHETQSGFRLMDFFKSKMEKKEPPAVPAPAPTPSPPVTPAPVPSEDATTLSPSAAVADEPAPTEPVTAVLKKE</sequence>
<evidence type="ECO:0000256" key="2">
    <source>
        <dbReference type="PROSITE-ProRule" id="PRU00703"/>
    </source>
</evidence>
<comment type="caution">
    <text evidence="5">The sequence shown here is derived from an EMBL/GenBank/DDBJ whole genome shotgun (WGS) entry which is preliminary data.</text>
</comment>
<dbReference type="SUPFAM" id="SSF54631">
    <property type="entry name" value="CBS-domain pair"/>
    <property type="match status" value="2"/>
</dbReference>
<dbReference type="PANTHER" id="PTHR43080:SF2">
    <property type="entry name" value="CBS DOMAIN-CONTAINING PROTEIN"/>
    <property type="match status" value="1"/>
</dbReference>
<dbReference type="Proteomes" id="UP001209570">
    <property type="component" value="Unassembled WGS sequence"/>
</dbReference>
<dbReference type="InterPro" id="IPR000644">
    <property type="entry name" value="CBS_dom"/>
</dbReference>
<dbReference type="SMART" id="SM00116">
    <property type="entry name" value="CBS"/>
    <property type="match status" value="4"/>
</dbReference>
<feature type="domain" description="CBS" evidence="4">
    <location>
        <begin position="397"/>
        <end position="458"/>
    </location>
</feature>
<feature type="compositionally biased region" description="Pro residues" evidence="3">
    <location>
        <begin position="478"/>
        <end position="496"/>
    </location>
</feature>
<dbReference type="Pfam" id="PF00571">
    <property type="entry name" value="CBS"/>
    <property type="match status" value="4"/>
</dbReference>
<feature type="domain" description="CBS" evidence="4">
    <location>
        <begin position="196"/>
        <end position="267"/>
    </location>
</feature>
<dbReference type="InterPro" id="IPR051257">
    <property type="entry name" value="Diverse_CBS-Domain"/>
</dbReference>
<evidence type="ECO:0000256" key="1">
    <source>
        <dbReference type="ARBA" id="ARBA00023122"/>
    </source>
</evidence>
<feature type="domain" description="CBS" evidence="4">
    <location>
        <begin position="126"/>
        <end position="186"/>
    </location>
</feature>
<dbReference type="EMBL" id="JAKCXM010000053">
    <property type="protein sequence ID" value="KAJ0404938.1"/>
    <property type="molecule type" value="Genomic_DNA"/>
</dbReference>
<dbReference type="Gene3D" id="3.10.580.10">
    <property type="entry name" value="CBS-domain"/>
    <property type="match status" value="2"/>
</dbReference>
<feature type="region of interest" description="Disordered" evidence="3">
    <location>
        <begin position="473"/>
        <end position="527"/>
    </location>
</feature>
<keyword evidence="6" id="KW-1185">Reference proteome</keyword>
<feature type="region of interest" description="Disordered" evidence="3">
    <location>
        <begin position="266"/>
        <end position="315"/>
    </location>
</feature>
<dbReference type="InterPro" id="IPR046342">
    <property type="entry name" value="CBS_dom_sf"/>
</dbReference>
<dbReference type="PANTHER" id="PTHR43080">
    <property type="entry name" value="CBS DOMAIN-CONTAINING PROTEIN CBSX3, MITOCHONDRIAL"/>
    <property type="match status" value="1"/>
</dbReference>
<evidence type="ECO:0000313" key="5">
    <source>
        <dbReference type="EMBL" id="KAJ0404938.1"/>
    </source>
</evidence>
<evidence type="ECO:0000313" key="6">
    <source>
        <dbReference type="Proteomes" id="UP001209570"/>
    </source>
</evidence>
<accession>A0AAD5M6U3</accession>
<evidence type="ECO:0000259" key="4">
    <source>
        <dbReference type="PROSITE" id="PS51371"/>
    </source>
</evidence>
<feature type="compositionally biased region" description="Low complexity" evidence="3">
    <location>
        <begin position="48"/>
        <end position="84"/>
    </location>
</feature>
<organism evidence="5 6">
    <name type="scientific">Pythium insidiosum</name>
    <name type="common">Pythiosis disease agent</name>
    <dbReference type="NCBI Taxonomy" id="114742"/>
    <lineage>
        <taxon>Eukaryota</taxon>
        <taxon>Sar</taxon>
        <taxon>Stramenopiles</taxon>
        <taxon>Oomycota</taxon>
        <taxon>Peronosporomycetes</taxon>
        <taxon>Pythiales</taxon>
        <taxon>Pythiaceae</taxon>
        <taxon>Pythium</taxon>
    </lineage>
</organism>
<feature type="compositionally biased region" description="Low complexity" evidence="3">
    <location>
        <begin position="269"/>
        <end position="278"/>
    </location>
</feature>
<feature type="domain" description="CBS" evidence="4">
    <location>
        <begin position="323"/>
        <end position="388"/>
    </location>
</feature>
<dbReference type="PROSITE" id="PS51371">
    <property type="entry name" value="CBS"/>
    <property type="match status" value="4"/>
</dbReference>